<evidence type="ECO:0000313" key="8">
    <source>
        <dbReference type="EMBL" id="SVD14756.1"/>
    </source>
</evidence>
<feature type="domain" description="HYDIN/VesB/CFA65-like Ig-like" evidence="7">
    <location>
        <begin position="177"/>
        <end position="265"/>
    </location>
</feature>
<dbReference type="InterPro" id="IPR053879">
    <property type="entry name" value="HYDIN_VesB_CFA65-like_Ig"/>
</dbReference>
<evidence type="ECO:0000259" key="6">
    <source>
        <dbReference type="Pfam" id="PF00932"/>
    </source>
</evidence>
<dbReference type="InterPro" id="IPR013783">
    <property type="entry name" value="Ig-like_fold"/>
</dbReference>
<dbReference type="GO" id="GO:0005929">
    <property type="term" value="C:cilium"/>
    <property type="evidence" value="ECO:0007669"/>
    <property type="project" value="UniProtKB-SubCell"/>
</dbReference>
<dbReference type="GO" id="GO:0005737">
    <property type="term" value="C:cytoplasm"/>
    <property type="evidence" value="ECO:0007669"/>
    <property type="project" value="UniProtKB-SubCell"/>
</dbReference>
<organism evidence="8">
    <name type="scientific">marine metagenome</name>
    <dbReference type="NCBI Taxonomy" id="408172"/>
    <lineage>
        <taxon>unclassified sequences</taxon>
        <taxon>metagenomes</taxon>
        <taxon>ecological metagenomes</taxon>
    </lineage>
</organism>
<protein>
    <submittedName>
        <fullName evidence="8">Uncharacterized protein</fullName>
    </submittedName>
</protein>
<keyword evidence="5" id="KW-0966">Cell projection</keyword>
<feature type="non-terminal residue" evidence="8">
    <location>
        <position position="1"/>
    </location>
</feature>
<evidence type="ECO:0000256" key="3">
    <source>
        <dbReference type="ARBA" id="ARBA00022490"/>
    </source>
</evidence>
<comment type="subcellular location">
    <subcellularLocation>
        <location evidence="1">Cell projection</location>
        <location evidence="1">Cilium</location>
    </subcellularLocation>
    <subcellularLocation>
        <location evidence="2">Cytoplasm</location>
    </subcellularLocation>
</comment>
<keyword evidence="4" id="KW-0969">Cilium</keyword>
<evidence type="ECO:0000256" key="1">
    <source>
        <dbReference type="ARBA" id="ARBA00004138"/>
    </source>
</evidence>
<proteinExistence type="predicted"/>
<evidence type="ECO:0000256" key="5">
    <source>
        <dbReference type="ARBA" id="ARBA00023273"/>
    </source>
</evidence>
<dbReference type="AlphaFoldDB" id="A0A382SY02"/>
<dbReference type="SUPFAM" id="SSF74853">
    <property type="entry name" value="Lamin A/C globular tail domain"/>
    <property type="match status" value="1"/>
</dbReference>
<accession>A0A382SY02</accession>
<dbReference type="InterPro" id="IPR001322">
    <property type="entry name" value="Lamin_tail_dom"/>
</dbReference>
<feature type="domain" description="LTD" evidence="6">
    <location>
        <begin position="18"/>
        <end position="124"/>
    </location>
</feature>
<dbReference type="EMBL" id="UINC01132435">
    <property type="protein sequence ID" value="SVD14756.1"/>
    <property type="molecule type" value="Genomic_DNA"/>
</dbReference>
<dbReference type="Pfam" id="PF22544">
    <property type="entry name" value="HYDIN_VesB_CFA65-like_Ig"/>
    <property type="match status" value="1"/>
</dbReference>
<dbReference type="NCBIfam" id="NF012200">
    <property type="entry name" value="choice_anch_D"/>
    <property type="match status" value="1"/>
</dbReference>
<dbReference type="Gene3D" id="2.60.40.10">
    <property type="entry name" value="Immunoglobulins"/>
    <property type="match status" value="1"/>
</dbReference>
<sequence>VADSLTKEDYISITSFDCIITEIMQNPSHVTDSDGEWFEVYNPLNIPVDINGLLIRDADTDNHTVTSSIIIGPGEYKILGNNSNFNTNGGVLVDYQYSGILLGNGTDEIILINPSGDLEDSVAYDGDSLFPDPNGASMALIDPNLDNSVGSNWQESTTPYGDGDLGTPGMPNYFNDINFDSTALDFDTVNVNESGVLSLTIINEGNMPLELDSLYTNSTLFTLSFSDTVIDTTALLQITFTPIELGIVTGTLYILSDDPDESMVEIPLSGFGYYPAPDIVLENTSLNFGDVMDGLTGLESFKIYNIG</sequence>
<feature type="non-terminal residue" evidence="8">
    <location>
        <position position="307"/>
    </location>
</feature>
<evidence type="ECO:0000256" key="2">
    <source>
        <dbReference type="ARBA" id="ARBA00004496"/>
    </source>
</evidence>
<evidence type="ECO:0000259" key="7">
    <source>
        <dbReference type="Pfam" id="PF22544"/>
    </source>
</evidence>
<name>A0A382SY02_9ZZZZ</name>
<gene>
    <name evidence="8" type="ORF">METZ01_LOCUS367610</name>
</gene>
<dbReference type="Pfam" id="PF00932">
    <property type="entry name" value="LTD"/>
    <property type="match status" value="1"/>
</dbReference>
<keyword evidence="3" id="KW-0963">Cytoplasm</keyword>
<dbReference type="InterPro" id="IPR036415">
    <property type="entry name" value="Lamin_tail_dom_sf"/>
</dbReference>
<evidence type="ECO:0000256" key="4">
    <source>
        <dbReference type="ARBA" id="ARBA00023069"/>
    </source>
</evidence>
<reference evidence="8" key="1">
    <citation type="submission" date="2018-05" db="EMBL/GenBank/DDBJ databases">
        <authorList>
            <person name="Lanie J.A."/>
            <person name="Ng W.-L."/>
            <person name="Kazmierczak K.M."/>
            <person name="Andrzejewski T.M."/>
            <person name="Davidsen T.M."/>
            <person name="Wayne K.J."/>
            <person name="Tettelin H."/>
            <person name="Glass J.I."/>
            <person name="Rusch D."/>
            <person name="Podicherti R."/>
            <person name="Tsui H.-C.T."/>
            <person name="Winkler M.E."/>
        </authorList>
    </citation>
    <scope>NUCLEOTIDE SEQUENCE</scope>
</reference>